<proteinExistence type="predicted"/>
<organism evidence="1 2">
    <name type="scientific">Robertmurraya mangrovi</name>
    <dbReference type="NCBI Taxonomy" id="3098077"/>
    <lineage>
        <taxon>Bacteria</taxon>
        <taxon>Bacillati</taxon>
        <taxon>Bacillota</taxon>
        <taxon>Bacilli</taxon>
        <taxon>Bacillales</taxon>
        <taxon>Bacillaceae</taxon>
        <taxon>Robertmurraya</taxon>
    </lineage>
</organism>
<comment type="caution">
    <text evidence="1">The sequence shown here is derived from an EMBL/GenBank/DDBJ whole genome shotgun (WGS) entry which is preliminary data.</text>
</comment>
<gene>
    <name evidence="1" type="ORF">SM124_11700</name>
</gene>
<protein>
    <submittedName>
        <fullName evidence="1">Uncharacterized protein</fullName>
    </submittedName>
</protein>
<sequence length="118" mass="13907">MQTKEIIIEVDKITSGKVNIISFTRKGKQIDHPVLPLKEKSDHPKSPYNYKHHLDYEDIQRISTRFPGIYTCESGDDKTIWNTHMLKEFKKLICENQLDRMVEKDGITYELKLVWVGE</sequence>
<evidence type="ECO:0000313" key="1">
    <source>
        <dbReference type="EMBL" id="MDZ5472412.1"/>
    </source>
</evidence>
<reference evidence="1 2" key="1">
    <citation type="submission" date="2023-11" db="EMBL/GenBank/DDBJ databases">
        <title>Bacillus jintuensis, isolated from a mudflat on the Beibu Gulf coast.</title>
        <authorList>
            <person name="Li M."/>
        </authorList>
    </citation>
    <scope>NUCLEOTIDE SEQUENCE [LARGE SCALE GENOMIC DNA]</scope>
    <source>
        <strain evidence="1 2">31A1R</strain>
    </source>
</reference>
<dbReference type="Proteomes" id="UP001290455">
    <property type="component" value="Unassembled WGS sequence"/>
</dbReference>
<dbReference type="EMBL" id="JAXOFX010000006">
    <property type="protein sequence ID" value="MDZ5472412.1"/>
    <property type="molecule type" value="Genomic_DNA"/>
</dbReference>
<dbReference type="RefSeq" id="WP_322446700.1">
    <property type="nucleotide sequence ID" value="NZ_JAXOFX010000006.1"/>
</dbReference>
<keyword evidence="2" id="KW-1185">Reference proteome</keyword>
<name>A0ABU5IZ59_9BACI</name>
<accession>A0ABU5IZ59</accession>
<evidence type="ECO:0000313" key="2">
    <source>
        <dbReference type="Proteomes" id="UP001290455"/>
    </source>
</evidence>